<protein>
    <submittedName>
        <fullName evidence="1">Uncharacterized protein</fullName>
    </submittedName>
</protein>
<dbReference type="PROSITE" id="PS51257">
    <property type="entry name" value="PROKAR_LIPOPROTEIN"/>
    <property type="match status" value="1"/>
</dbReference>
<reference evidence="1" key="1">
    <citation type="submission" date="2022-05" db="EMBL/GenBank/DDBJ databases">
        <title>Complete genome sequence of toluene-degrading Gulosibacter sediminis strain ACHW.36C.</title>
        <authorList>
            <person name="Wai A.C."/>
            <person name="Lai G.K."/>
            <person name="Griffin S.D."/>
            <person name="Leung F.C."/>
        </authorList>
    </citation>
    <scope>NUCLEOTIDE SEQUENCE [LARGE SCALE GENOMIC DNA]</scope>
    <source>
        <strain evidence="1">ACHW.36C</strain>
    </source>
</reference>
<organism evidence="1">
    <name type="scientific">Gulosibacter sediminis</name>
    <dbReference type="NCBI Taxonomy" id="1729695"/>
    <lineage>
        <taxon>Bacteria</taxon>
        <taxon>Bacillati</taxon>
        <taxon>Actinomycetota</taxon>
        <taxon>Actinomycetes</taxon>
        <taxon>Micrococcales</taxon>
        <taxon>Microbacteriaceae</taxon>
        <taxon>Gulosibacter</taxon>
    </lineage>
</organism>
<gene>
    <name evidence="1" type="ORF">M3M28_12695</name>
</gene>
<name>A0ABY4MWT7_9MICO</name>
<sequence length="320" mass="33845">MRGTAVLLLALLAGAGLTSCVGEDVHEESFSIVNVGAAMPDIDEAVRLDAPEQFIEVPGARLQVTSVAAVAELSGAVANEIDLATIPVRAPSGEAYYLAEVSMSEPQSITVNSGETFDWSLSISAKAFNSVALSAEACRGFTTCLVVVTGPEVASPSDFTLETVTGGVPQQLSLVTGEATSELTYFPKMHAEYEPVWWEFEGDPAADDETVGGYVAAVFYSPMVANLPTPVPETGFIYVGVDIEAIELFYVDDTSQVSLVLDDGTRVEAANNMHAAFDEEGSITWFAVPVETETLTFEMYLSTNSDHVGDASQTATLVAD</sequence>
<accession>A0ABY4MWT7</accession>
<proteinExistence type="predicted"/>
<dbReference type="EMBL" id="CP097160">
    <property type="protein sequence ID" value="UQN14881.1"/>
    <property type="molecule type" value="Genomic_DNA"/>
</dbReference>
<evidence type="ECO:0000313" key="1">
    <source>
        <dbReference type="EMBL" id="UQN14881.1"/>
    </source>
</evidence>